<organism evidence="2 3">
    <name type="scientific">Lentinus brumalis</name>
    <dbReference type="NCBI Taxonomy" id="2498619"/>
    <lineage>
        <taxon>Eukaryota</taxon>
        <taxon>Fungi</taxon>
        <taxon>Dikarya</taxon>
        <taxon>Basidiomycota</taxon>
        <taxon>Agaricomycotina</taxon>
        <taxon>Agaricomycetes</taxon>
        <taxon>Polyporales</taxon>
        <taxon>Polyporaceae</taxon>
        <taxon>Lentinus</taxon>
    </lineage>
</organism>
<evidence type="ECO:0000313" key="3">
    <source>
        <dbReference type="Proteomes" id="UP000256964"/>
    </source>
</evidence>
<reference evidence="2 3" key="1">
    <citation type="journal article" date="2018" name="Biotechnol. Biofuels">
        <title>Integrative visual omics of the white-rot fungus Polyporus brumalis exposes the biotechnological potential of its oxidative enzymes for delignifying raw plant biomass.</title>
        <authorList>
            <person name="Miyauchi S."/>
            <person name="Rancon A."/>
            <person name="Drula E."/>
            <person name="Hage H."/>
            <person name="Chaduli D."/>
            <person name="Favel A."/>
            <person name="Grisel S."/>
            <person name="Henrissat B."/>
            <person name="Herpoel-Gimbert I."/>
            <person name="Ruiz-Duenas F.J."/>
            <person name="Chevret D."/>
            <person name="Hainaut M."/>
            <person name="Lin J."/>
            <person name="Wang M."/>
            <person name="Pangilinan J."/>
            <person name="Lipzen A."/>
            <person name="Lesage-Meessen L."/>
            <person name="Navarro D."/>
            <person name="Riley R."/>
            <person name="Grigoriev I.V."/>
            <person name="Zhou S."/>
            <person name="Raouche S."/>
            <person name="Rosso M.N."/>
        </authorList>
    </citation>
    <scope>NUCLEOTIDE SEQUENCE [LARGE SCALE GENOMIC DNA]</scope>
    <source>
        <strain evidence="2 3">BRFM 1820</strain>
    </source>
</reference>
<sequence length="145" mass="15984">MARREKGVPRRAEGRWRTGRGRCGVQRHCGVALRSRSNIPRKVLPTERPPPSPTSATRTPPRALTRLPVVASGDAGLLAYLRAWQWLLDSSSATVLSDPRLQIASSLCQMPTASDQHPGRILQYLSLASLRGRSRSTLTFRSESS</sequence>
<proteinExistence type="predicted"/>
<dbReference type="EMBL" id="KZ857528">
    <property type="protein sequence ID" value="RDX40988.1"/>
    <property type="molecule type" value="Genomic_DNA"/>
</dbReference>
<dbReference type="AlphaFoldDB" id="A0A371CL25"/>
<keyword evidence="3" id="KW-1185">Reference proteome</keyword>
<protein>
    <submittedName>
        <fullName evidence="2">Uncharacterized protein</fullName>
    </submittedName>
</protein>
<feature type="region of interest" description="Disordered" evidence="1">
    <location>
        <begin position="35"/>
        <end position="63"/>
    </location>
</feature>
<accession>A0A371CL25</accession>
<evidence type="ECO:0000313" key="2">
    <source>
        <dbReference type="EMBL" id="RDX40988.1"/>
    </source>
</evidence>
<gene>
    <name evidence="2" type="ORF">OH76DRAFT_276092</name>
</gene>
<dbReference type="Proteomes" id="UP000256964">
    <property type="component" value="Unassembled WGS sequence"/>
</dbReference>
<feature type="compositionally biased region" description="Low complexity" evidence="1">
    <location>
        <begin position="54"/>
        <end position="63"/>
    </location>
</feature>
<evidence type="ECO:0000256" key="1">
    <source>
        <dbReference type="SAM" id="MobiDB-lite"/>
    </source>
</evidence>
<name>A0A371CL25_9APHY</name>